<dbReference type="PANTHER" id="PTHR33400">
    <property type="entry name" value="ZINC FINGER CCCH DOMAIN-CONTAINING PROTEIN 6-RELATED"/>
    <property type="match status" value="1"/>
</dbReference>
<evidence type="ECO:0000313" key="2">
    <source>
        <dbReference type="EMBL" id="KAK7356573.1"/>
    </source>
</evidence>
<dbReference type="PANTHER" id="PTHR33400:SF2">
    <property type="entry name" value="ZINC FINGER CCCH DOMAIN-CONTAINING PROTEIN 6"/>
    <property type="match status" value="1"/>
</dbReference>
<organism evidence="2 3">
    <name type="scientific">Phaseolus coccineus</name>
    <name type="common">Scarlet runner bean</name>
    <name type="synonym">Phaseolus multiflorus</name>
    <dbReference type="NCBI Taxonomy" id="3886"/>
    <lineage>
        <taxon>Eukaryota</taxon>
        <taxon>Viridiplantae</taxon>
        <taxon>Streptophyta</taxon>
        <taxon>Embryophyta</taxon>
        <taxon>Tracheophyta</taxon>
        <taxon>Spermatophyta</taxon>
        <taxon>Magnoliopsida</taxon>
        <taxon>eudicotyledons</taxon>
        <taxon>Gunneridae</taxon>
        <taxon>Pentapetalae</taxon>
        <taxon>rosids</taxon>
        <taxon>fabids</taxon>
        <taxon>Fabales</taxon>
        <taxon>Fabaceae</taxon>
        <taxon>Papilionoideae</taxon>
        <taxon>50 kb inversion clade</taxon>
        <taxon>NPAAA clade</taxon>
        <taxon>indigoferoid/millettioid clade</taxon>
        <taxon>Phaseoleae</taxon>
        <taxon>Phaseolus</taxon>
    </lineage>
</organism>
<dbReference type="GO" id="GO:0003677">
    <property type="term" value="F:DNA binding"/>
    <property type="evidence" value="ECO:0007669"/>
    <property type="project" value="UniProtKB-KW"/>
</dbReference>
<comment type="caution">
    <text evidence="2">The sequence shown here is derived from an EMBL/GenBank/DDBJ whole genome shotgun (WGS) entry which is preliminary data.</text>
</comment>
<keyword evidence="3" id="KW-1185">Reference proteome</keyword>
<evidence type="ECO:0000256" key="1">
    <source>
        <dbReference type="ARBA" id="ARBA00023125"/>
    </source>
</evidence>
<sequence length="106" mass="11898">MREVLNKIEFVFETVRLFLSKDSPSQVGLNSQDHLQAKASLVLPPGGPASDDILPPGFEGTHTSMYGKESKEVEDQRQREMRVLEAIYPRISSIPPKFVSRLCLVL</sequence>
<reference evidence="2 3" key="1">
    <citation type="submission" date="2024-01" db="EMBL/GenBank/DDBJ databases">
        <title>The genomes of 5 underutilized Papilionoideae crops provide insights into root nodulation and disease resistanc.</title>
        <authorList>
            <person name="Jiang F."/>
        </authorList>
    </citation>
    <scope>NUCLEOTIDE SEQUENCE [LARGE SCALE GENOMIC DNA]</scope>
    <source>
        <strain evidence="2">JINMINGXINNONG_FW02</strain>
        <tissue evidence="2">Leaves</tissue>
    </source>
</reference>
<gene>
    <name evidence="2" type="ORF">VNO80_15847</name>
</gene>
<dbReference type="AlphaFoldDB" id="A0AAN9MS54"/>
<keyword evidence="1" id="KW-0238">DNA-binding</keyword>
<accession>A0AAN9MS54</accession>
<dbReference type="Proteomes" id="UP001374584">
    <property type="component" value="Unassembled WGS sequence"/>
</dbReference>
<evidence type="ECO:0000313" key="3">
    <source>
        <dbReference type="Proteomes" id="UP001374584"/>
    </source>
</evidence>
<proteinExistence type="predicted"/>
<name>A0AAN9MS54_PHACN</name>
<dbReference type="EMBL" id="JAYMYR010000006">
    <property type="protein sequence ID" value="KAK7356573.1"/>
    <property type="molecule type" value="Genomic_DNA"/>
</dbReference>
<protein>
    <submittedName>
        <fullName evidence="2">Uncharacterized protein</fullName>
    </submittedName>
</protein>